<evidence type="ECO:0000313" key="1">
    <source>
        <dbReference type="EMBL" id="OMP04528.1"/>
    </source>
</evidence>
<keyword evidence="2" id="KW-1185">Reference proteome</keyword>
<accession>A0A1R3KBW4</accession>
<reference evidence="1 2" key="1">
    <citation type="submission" date="2013-09" db="EMBL/GenBank/DDBJ databases">
        <title>Corchorus capsularis genome sequencing.</title>
        <authorList>
            <person name="Alam M."/>
            <person name="Haque M.S."/>
            <person name="Islam M.S."/>
            <person name="Emdad E.M."/>
            <person name="Islam M.M."/>
            <person name="Ahmed B."/>
            <person name="Halim A."/>
            <person name="Hossen Q.M.M."/>
            <person name="Hossain M.Z."/>
            <person name="Ahmed R."/>
            <person name="Khan M.M."/>
            <person name="Islam R."/>
            <person name="Rashid M.M."/>
            <person name="Khan S.A."/>
            <person name="Rahman M.S."/>
            <person name="Alam M."/>
        </authorList>
    </citation>
    <scope>NUCLEOTIDE SEQUENCE [LARGE SCALE GENOMIC DNA]</scope>
    <source>
        <strain evidence="2">cv. CVL-1</strain>
        <tissue evidence="1">Whole seedling</tissue>
    </source>
</reference>
<proteinExistence type="predicted"/>
<name>A0A1R3KBW4_COCAP</name>
<sequence length="55" mass="6244">MRRSTIKEGLESGEVFSLTESTTIVDDSQRFHRRLVWTFRNAGVGRKSKATTWGG</sequence>
<dbReference type="AlphaFoldDB" id="A0A1R3KBW4"/>
<comment type="caution">
    <text evidence="1">The sequence shown here is derived from an EMBL/GenBank/DDBJ whole genome shotgun (WGS) entry which is preliminary data.</text>
</comment>
<dbReference type="Proteomes" id="UP000188268">
    <property type="component" value="Unassembled WGS sequence"/>
</dbReference>
<dbReference type="Gramene" id="OMP04528">
    <property type="protein sequence ID" value="OMP04528"/>
    <property type="gene ID" value="CCACVL1_02157"/>
</dbReference>
<protein>
    <submittedName>
        <fullName evidence="1">Uncharacterized protein</fullName>
    </submittedName>
</protein>
<evidence type="ECO:0000313" key="2">
    <source>
        <dbReference type="Proteomes" id="UP000188268"/>
    </source>
</evidence>
<dbReference type="EMBL" id="AWWV01005702">
    <property type="protein sequence ID" value="OMP04528.1"/>
    <property type="molecule type" value="Genomic_DNA"/>
</dbReference>
<gene>
    <name evidence="1" type="ORF">CCACVL1_02157</name>
</gene>
<organism evidence="1 2">
    <name type="scientific">Corchorus capsularis</name>
    <name type="common">Jute</name>
    <dbReference type="NCBI Taxonomy" id="210143"/>
    <lineage>
        <taxon>Eukaryota</taxon>
        <taxon>Viridiplantae</taxon>
        <taxon>Streptophyta</taxon>
        <taxon>Embryophyta</taxon>
        <taxon>Tracheophyta</taxon>
        <taxon>Spermatophyta</taxon>
        <taxon>Magnoliopsida</taxon>
        <taxon>eudicotyledons</taxon>
        <taxon>Gunneridae</taxon>
        <taxon>Pentapetalae</taxon>
        <taxon>rosids</taxon>
        <taxon>malvids</taxon>
        <taxon>Malvales</taxon>
        <taxon>Malvaceae</taxon>
        <taxon>Grewioideae</taxon>
        <taxon>Apeibeae</taxon>
        <taxon>Corchorus</taxon>
    </lineage>
</organism>